<dbReference type="PANTHER" id="PTHR33204">
    <property type="entry name" value="TRANSCRIPTIONAL REGULATOR, MARR FAMILY"/>
    <property type="match status" value="1"/>
</dbReference>
<dbReference type="EMBL" id="CADCVH010000010">
    <property type="protein sequence ID" value="CAA9445410.1"/>
    <property type="molecule type" value="Genomic_DNA"/>
</dbReference>
<dbReference type="GO" id="GO:0003677">
    <property type="term" value="F:DNA binding"/>
    <property type="evidence" value="ECO:0007669"/>
    <property type="project" value="UniProtKB-KW"/>
</dbReference>
<proteinExistence type="predicted"/>
<dbReference type="SUPFAM" id="SSF46785">
    <property type="entry name" value="Winged helix' DNA-binding domain"/>
    <property type="match status" value="1"/>
</dbReference>
<evidence type="ECO:0000256" key="1">
    <source>
        <dbReference type="ARBA" id="ARBA00023015"/>
    </source>
</evidence>
<dbReference type="InterPro" id="IPR036388">
    <property type="entry name" value="WH-like_DNA-bd_sf"/>
</dbReference>
<feature type="domain" description="HTH hxlR-type" evidence="4">
    <location>
        <begin position="13"/>
        <end position="111"/>
    </location>
</feature>
<keyword evidence="2" id="KW-0238">DNA-binding</keyword>
<evidence type="ECO:0000259" key="4">
    <source>
        <dbReference type="PROSITE" id="PS51118"/>
    </source>
</evidence>
<name>A0A6J4QN20_9ACTN</name>
<keyword evidence="3" id="KW-0804">Transcription</keyword>
<sequence length="124" mass="13671">MTHPPLDPFDPDCPTRQVLDRIAGKWAVLIVVALEPRAKRFGELRREVGGISQKMLTQTLRGLERDGLALRRVKPSSPVTVEYELTRLGRGLVPVLAGLTDWAVAAMPEIEEARSRFVSPGSEG</sequence>
<dbReference type="InterPro" id="IPR002577">
    <property type="entry name" value="HTH_HxlR"/>
</dbReference>
<dbReference type="PROSITE" id="PS51118">
    <property type="entry name" value="HTH_HXLR"/>
    <property type="match status" value="1"/>
</dbReference>
<protein>
    <submittedName>
        <fullName evidence="5">Transcriptional regulator, HxlR family</fullName>
    </submittedName>
</protein>
<reference evidence="5" key="1">
    <citation type="submission" date="2020-02" db="EMBL/GenBank/DDBJ databases">
        <authorList>
            <person name="Meier V. D."/>
        </authorList>
    </citation>
    <scope>NUCLEOTIDE SEQUENCE</scope>
    <source>
        <strain evidence="5">AVDCRST_MAG02</strain>
    </source>
</reference>
<keyword evidence="1" id="KW-0805">Transcription regulation</keyword>
<dbReference type="Gene3D" id="1.10.10.10">
    <property type="entry name" value="Winged helix-like DNA-binding domain superfamily/Winged helix DNA-binding domain"/>
    <property type="match status" value="1"/>
</dbReference>
<dbReference type="PANTHER" id="PTHR33204:SF18">
    <property type="entry name" value="TRANSCRIPTIONAL REGULATORY PROTEIN"/>
    <property type="match status" value="1"/>
</dbReference>
<evidence type="ECO:0000313" key="5">
    <source>
        <dbReference type="EMBL" id="CAA9445410.1"/>
    </source>
</evidence>
<evidence type="ECO:0000256" key="2">
    <source>
        <dbReference type="ARBA" id="ARBA00023125"/>
    </source>
</evidence>
<evidence type="ECO:0000256" key="3">
    <source>
        <dbReference type="ARBA" id="ARBA00023163"/>
    </source>
</evidence>
<organism evidence="5">
    <name type="scientific">uncultured Rubrobacteraceae bacterium</name>
    <dbReference type="NCBI Taxonomy" id="349277"/>
    <lineage>
        <taxon>Bacteria</taxon>
        <taxon>Bacillati</taxon>
        <taxon>Actinomycetota</taxon>
        <taxon>Rubrobacteria</taxon>
        <taxon>Rubrobacterales</taxon>
        <taxon>Rubrobacteraceae</taxon>
        <taxon>environmental samples</taxon>
    </lineage>
</organism>
<gene>
    <name evidence="5" type="ORF">AVDCRST_MAG02-387</name>
</gene>
<accession>A0A6J4QN20</accession>
<dbReference type="AlphaFoldDB" id="A0A6J4QN20"/>
<dbReference type="InterPro" id="IPR036390">
    <property type="entry name" value="WH_DNA-bd_sf"/>
</dbReference>
<dbReference type="Pfam" id="PF01638">
    <property type="entry name" value="HxlR"/>
    <property type="match status" value="1"/>
</dbReference>